<evidence type="ECO:0000256" key="3">
    <source>
        <dbReference type="ARBA" id="ARBA00022694"/>
    </source>
</evidence>
<keyword evidence="4" id="KW-0548">Nucleotidyltransferase</keyword>
<dbReference type="AlphaFoldDB" id="A0A1V1P6J2"/>
<dbReference type="InterPro" id="IPR043519">
    <property type="entry name" value="NT_sf"/>
</dbReference>
<dbReference type="InterPro" id="IPR006674">
    <property type="entry name" value="HD_domain"/>
</dbReference>
<keyword evidence="6" id="KW-0547">Nucleotide-binding</keyword>
<keyword evidence="2 9" id="KW-0808">Transferase</keyword>
<dbReference type="GO" id="GO:0016779">
    <property type="term" value="F:nucleotidyltransferase activity"/>
    <property type="evidence" value="ECO:0007669"/>
    <property type="project" value="UniProtKB-KW"/>
</dbReference>
<dbReference type="SUPFAM" id="SSF81301">
    <property type="entry name" value="Nucleotidyltransferase"/>
    <property type="match status" value="1"/>
</dbReference>
<dbReference type="EMBL" id="ATBP01000411">
    <property type="protein sequence ID" value="ETR70519.1"/>
    <property type="molecule type" value="Genomic_DNA"/>
</dbReference>
<evidence type="ECO:0000256" key="6">
    <source>
        <dbReference type="ARBA" id="ARBA00022741"/>
    </source>
</evidence>
<dbReference type="Gene3D" id="1.10.3090.10">
    <property type="entry name" value="cca-adding enzyme, domain 2"/>
    <property type="match status" value="1"/>
</dbReference>
<dbReference type="InterPro" id="IPR050124">
    <property type="entry name" value="tRNA_CCA-adding_enzyme"/>
</dbReference>
<dbReference type="PANTHER" id="PTHR47545">
    <property type="entry name" value="MULTIFUNCTIONAL CCA PROTEIN"/>
    <property type="match status" value="1"/>
</dbReference>
<evidence type="ECO:0000256" key="8">
    <source>
        <dbReference type="ARBA" id="ARBA00022884"/>
    </source>
</evidence>
<organism evidence="11 12">
    <name type="scientific">Candidatus Magnetoglobus multicellularis str. Araruama</name>
    <dbReference type="NCBI Taxonomy" id="890399"/>
    <lineage>
        <taxon>Bacteria</taxon>
        <taxon>Pseudomonadati</taxon>
        <taxon>Thermodesulfobacteriota</taxon>
        <taxon>Desulfobacteria</taxon>
        <taxon>Desulfobacterales</taxon>
        <taxon>Desulfobacteraceae</taxon>
        <taxon>Candidatus Magnetoglobus</taxon>
    </lineage>
</organism>
<protein>
    <submittedName>
        <fullName evidence="11">Poly(A) polymerase</fullName>
    </submittedName>
</protein>
<dbReference type="Pfam" id="PF01743">
    <property type="entry name" value="PolyA_pol"/>
    <property type="match status" value="1"/>
</dbReference>
<evidence type="ECO:0000313" key="12">
    <source>
        <dbReference type="Proteomes" id="UP000189670"/>
    </source>
</evidence>
<accession>A0A1V1P6J2</accession>
<dbReference type="SMART" id="SM00471">
    <property type="entry name" value="HDc"/>
    <property type="match status" value="1"/>
</dbReference>
<evidence type="ECO:0000313" key="11">
    <source>
        <dbReference type="EMBL" id="ETR70519.1"/>
    </source>
</evidence>
<dbReference type="PROSITE" id="PS51831">
    <property type="entry name" value="HD"/>
    <property type="match status" value="1"/>
</dbReference>
<evidence type="ECO:0000256" key="7">
    <source>
        <dbReference type="ARBA" id="ARBA00022842"/>
    </source>
</evidence>
<comment type="similarity">
    <text evidence="9">Belongs to the tRNA nucleotidyltransferase/poly(A) polymerase family.</text>
</comment>
<dbReference type="GO" id="GO:0008033">
    <property type="term" value="P:tRNA processing"/>
    <property type="evidence" value="ECO:0007669"/>
    <property type="project" value="UniProtKB-KW"/>
</dbReference>
<dbReference type="GO" id="GO:0003723">
    <property type="term" value="F:RNA binding"/>
    <property type="evidence" value="ECO:0007669"/>
    <property type="project" value="UniProtKB-KW"/>
</dbReference>
<dbReference type="SUPFAM" id="SSF81891">
    <property type="entry name" value="Poly A polymerase C-terminal region-like"/>
    <property type="match status" value="1"/>
</dbReference>
<comment type="cofactor">
    <cofactor evidence="1">
        <name>Mg(2+)</name>
        <dbReference type="ChEBI" id="CHEBI:18420"/>
    </cofactor>
</comment>
<keyword evidence="3" id="KW-0819">tRNA processing</keyword>
<dbReference type="Pfam" id="PF01966">
    <property type="entry name" value="HD"/>
    <property type="match status" value="1"/>
</dbReference>
<proteinExistence type="inferred from homology"/>
<feature type="domain" description="HD" evidence="10">
    <location>
        <begin position="242"/>
        <end position="387"/>
    </location>
</feature>
<dbReference type="Gene3D" id="3.30.460.10">
    <property type="entry name" value="Beta Polymerase, domain 2"/>
    <property type="match status" value="1"/>
</dbReference>
<reference evidence="12" key="1">
    <citation type="submission" date="2012-11" db="EMBL/GenBank/DDBJ databases">
        <authorList>
            <person name="Lucero-Rivera Y.E."/>
            <person name="Tovar-Ramirez D."/>
        </authorList>
    </citation>
    <scope>NUCLEOTIDE SEQUENCE [LARGE SCALE GENOMIC DNA]</scope>
    <source>
        <strain evidence="12">Araruama</strain>
    </source>
</reference>
<evidence type="ECO:0000256" key="1">
    <source>
        <dbReference type="ARBA" id="ARBA00001946"/>
    </source>
</evidence>
<keyword evidence="7" id="KW-0460">Magnesium</keyword>
<gene>
    <name evidence="11" type="ORF">OMM_03186</name>
</gene>
<evidence type="ECO:0000256" key="5">
    <source>
        <dbReference type="ARBA" id="ARBA00022723"/>
    </source>
</evidence>
<evidence type="ECO:0000256" key="4">
    <source>
        <dbReference type="ARBA" id="ARBA00022695"/>
    </source>
</evidence>
<sequence>MESLENRLSKWVFDTEIFINQPIYLVGGCVRDVLLERNAQDIDLACSNARQLAHALAKEKYAVCVVMDKKPNVPCFRLINRKSPENFIDITEIRGDSIESDLQQRDFTVNAMAISLASGKFDPSQILDVVDGQKDLEKKIIRQTSKDAFIDDPLRMLRAFRFSAQLGFEIESETLHDIQKHADLIKQVSAERIHFELKLLLREPDIYHFIEQMDLSGLLTAIFPEIESLRNCCQNNYHHTHVWGHSLETLKALEILIAQMDSLLETTSDYVRNFFRQNDNMAMIKLACLFHDIAKPDTQKVDPETQHISFFQHDKLGKTAIEKIADRLRLSKKNAAFLCTLVEEHLHIRDLLQARTRRKTVLRNIRNLGEPIVAITLLSIADKLATCGIKSQETDRLAYQDKAIHFIESYYNVIQPIICTKSLITGKHLIEWGIQPGPIMGKLLRIVREAQDEGKISTPEQAFALVKEEMNK</sequence>
<dbReference type="Pfam" id="PF12627">
    <property type="entry name" value="PolyA_pol_RNAbd"/>
    <property type="match status" value="1"/>
</dbReference>
<dbReference type="NCBIfam" id="TIGR00277">
    <property type="entry name" value="HDIG"/>
    <property type="match status" value="1"/>
</dbReference>
<name>A0A1V1P6J2_9BACT</name>
<dbReference type="PROSITE" id="PS51257">
    <property type="entry name" value="PROKAR_LIPOPROTEIN"/>
    <property type="match status" value="1"/>
</dbReference>
<keyword evidence="8 9" id="KW-0694">RNA-binding</keyword>
<dbReference type="InterPro" id="IPR002646">
    <property type="entry name" value="PolA_pol_head_dom"/>
</dbReference>
<dbReference type="InterPro" id="IPR032828">
    <property type="entry name" value="PolyA_RNA-bd"/>
</dbReference>
<evidence type="ECO:0000256" key="9">
    <source>
        <dbReference type="RuleBase" id="RU003953"/>
    </source>
</evidence>
<dbReference type="InterPro" id="IPR006675">
    <property type="entry name" value="HDIG_dom"/>
</dbReference>
<keyword evidence="5" id="KW-0479">Metal-binding</keyword>
<dbReference type="InterPro" id="IPR003607">
    <property type="entry name" value="HD/PDEase_dom"/>
</dbReference>
<dbReference type="GO" id="GO:0000166">
    <property type="term" value="F:nucleotide binding"/>
    <property type="evidence" value="ECO:0007669"/>
    <property type="project" value="UniProtKB-KW"/>
</dbReference>
<evidence type="ECO:0000256" key="2">
    <source>
        <dbReference type="ARBA" id="ARBA00022679"/>
    </source>
</evidence>
<dbReference type="CDD" id="cd00077">
    <property type="entry name" value="HDc"/>
    <property type="match status" value="1"/>
</dbReference>
<dbReference type="Proteomes" id="UP000189670">
    <property type="component" value="Unassembled WGS sequence"/>
</dbReference>
<comment type="caution">
    <text evidence="11">The sequence shown here is derived from an EMBL/GenBank/DDBJ whole genome shotgun (WGS) entry which is preliminary data.</text>
</comment>
<evidence type="ECO:0000259" key="10">
    <source>
        <dbReference type="PROSITE" id="PS51831"/>
    </source>
</evidence>
<dbReference type="GO" id="GO:0046872">
    <property type="term" value="F:metal ion binding"/>
    <property type="evidence" value="ECO:0007669"/>
    <property type="project" value="UniProtKB-KW"/>
</dbReference>